<comment type="caution">
    <text evidence="2">The sequence shown here is derived from an EMBL/GenBank/DDBJ whole genome shotgun (WGS) entry which is preliminary data.</text>
</comment>
<keyword evidence="3" id="KW-1185">Reference proteome</keyword>
<dbReference type="AlphaFoldDB" id="A0AAV7QEI7"/>
<name>A0AAV7QEI7_PLEWA</name>
<dbReference type="Proteomes" id="UP001066276">
    <property type="component" value="Chromosome 6"/>
</dbReference>
<feature type="region of interest" description="Disordered" evidence="1">
    <location>
        <begin position="53"/>
        <end position="100"/>
    </location>
</feature>
<sequence length="146" mass="15377">MPPALLTGLAPFPLLSGQRGRGGRVAQPKRPPTVASFSWSARHFVRGMLHVVFSPPGSAGPERGPDAAGLTHSTQGLPSSSGRAANSLRRQPPPTASYAVEAPAILNAGRFIRSSLLLEPRAPGLEPKRPRSRSQPSEGWPTMGAF</sequence>
<accession>A0AAV7QEI7</accession>
<evidence type="ECO:0000313" key="2">
    <source>
        <dbReference type="EMBL" id="KAJ1136595.1"/>
    </source>
</evidence>
<reference evidence="2" key="1">
    <citation type="journal article" date="2022" name="bioRxiv">
        <title>Sequencing and chromosome-scale assembly of the giantPleurodeles waltlgenome.</title>
        <authorList>
            <person name="Brown T."/>
            <person name="Elewa A."/>
            <person name="Iarovenko S."/>
            <person name="Subramanian E."/>
            <person name="Araus A.J."/>
            <person name="Petzold A."/>
            <person name="Susuki M."/>
            <person name="Suzuki K.-i.T."/>
            <person name="Hayashi T."/>
            <person name="Toyoda A."/>
            <person name="Oliveira C."/>
            <person name="Osipova E."/>
            <person name="Leigh N.D."/>
            <person name="Simon A."/>
            <person name="Yun M.H."/>
        </authorList>
    </citation>
    <scope>NUCLEOTIDE SEQUENCE</scope>
    <source>
        <strain evidence="2">20211129_DDA</strain>
        <tissue evidence="2">Liver</tissue>
    </source>
</reference>
<feature type="compositionally biased region" description="Polar residues" evidence="1">
    <location>
        <begin position="71"/>
        <end position="84"/>
    </location>
</feature>
<gene>
    <name evidence="2" type="ORF">NDU88_003010</name>
</gene>
<organism evidence="2 3">
    <name type="scientific">Pleurodeles waltl</name>
    <name type="common">Iberian ribbed newt</name>
    <dbReference type="NCBI Taxonomy" id="8319"/>
    <lineage>
        <taxon>Eukaryota</taxon>
        <taxon>Metazoa</taxon>
        <taxon>Chordata</taxon>
        <taxon>Craniata</taxon>
        <taxon>Vertebrata</taxon>
        <taxon>Euteleostomi</taxon>
        <taxon>Amphibia</taxon>
        <taxon>Batrachia</taxon>
        <taxon>Caudata</taxon>
        <taxon>Salamandroidea</taxon>
        <taxon>Salamandridae</taxon>
        <taxon>Pleurodelinae</taxon>
        <taxon>Pleurodeles</taxon>
    </lineage>
</organism>
<evidence type="ECO:0000313" key="3">
    <source>
        <dbReference type="Proteomes" id="UP001066276"/>
    </source>
</evidence>
<proteinExistence type="predicted"/>
<feature type="region of interest" description="Disordered" evidence="1">
    <location>
        <begin position="119"/>
        <end position="146"/>
    </location>
</feature>
<dbReference type="EMBL" id="JANPWB010000010">
    <property type="protein sequence ID" value="KAJ1136595.1"/>
    <property type="molecule type" value="Genomic_DNA"/>
</dbReference>
<protein>
    <submittedName>
        <fullName evidence="2">Uncharacterized protein</fullName>
    </submittedName>
</protein>
<feature type="region of interest" description="Disordered" evidence="1">
    <location>
        <begin position="1"/>
        <end position="32"/>
    </location>
</feature>
<evidence type="ECO:0000256" key="1">
    <source>
        <dbReference type="SAM" id="MobiDB-lite"/>
    </source>
</evidence>